<keyword evidence="6 7" id="KW-0472">Membrane</keyword>
<evidence type="ECO:0000256" key="2">
    <source>
        <dbReference type="ARBA" id="ARBA00022475"/>
    </source>
</evidence>
<dbReference type="GO" id="GO:0005886">
    <property type="term" value="C:plasma membrane"/>
    <property type="evidence" value="ECO:0007669"/>
    <property type="project" value="UniProtKB-SubCell"/>
</dbReference>
<dbReference type="Gene3D" id="3.40.720.10">
    <property type="entry name" value="Alkaline Phosphatase, subunit A"/>
    <property type="match status" value="1"/>
</dbReference>
<dbReference type="GO" id="GO:0016787">
    <property type="term" value="F:hydrolase activity"/>
    <property type="evidence" value="ECO:0007669"/>
    <property type="project" value="UniProtKB-KW"/>
</dbReference>
<organism evidence="9 10">
    <name type="scientific">Hoylesella oralis ATCC 33269</name>
    <dbReference type="NCBI Taxonomy" id="873533"/>
    <lineage>
        <taxon>Bacteria</taxon>
        <taxon>Pseudomonadati</taxon>
        <taxon>Bacteroidota</taxon>
        <taxon>Bacteroidia</taxon>
        <taxon>Bacteroidales</taxon>
        <taxon>Prevotellaceae</taxon>
        <taxon>Hoylesella</taxon>
    </lineage>
</organism>
<evidence type="ECO:0000256" key="3">
    <source>
        <dbReference type="ARBA" id="ARBA00022679"/>
    </source>
</evidence>
<keyword evidence="4 7" id="KW-0812">Transmembrane</keyword>
<feature type="transmembrane region" description="Helical" evidence="7">
    <location>
        <begin position="86"/>
        <end position="104"/>
    </location>
</feature>
<feature type="transmembrane region" description="Helical" evidence="7">
    <location>
        <begin position="21"/>
        <end position="44"/>
    </location>
</feature>
<keyword evidence="5 7" id="KW-1133">Transmembrane helix</keyword>
<dbReference type="Pfam" id="PF00884">
    <property type="entry name" value="Sulfatase"/>
    <property type="match status" value="1"/>
</dbReference>
<sequence length="642" mass="73890">MTERMNILSILGKFLGKVFHPVRVNAAFFVFMYVLGVLCAWLTLPQSKGAELYGNLYLELFLDIYLVCLVLSALPERLRKWVRRLLYALFYAVAVADVYCFVKFESTLTPTMLLLVGETNGREAGEFLRSYLSFDVLFSAVGWLFLLIALHIIFACRHRLERLLPPAVDSVRAEYGRRFRASVRSTSPYIGFACAVLLVWSAVSSCHNKLATWKLMTSSTIGSVEHVLTERDHAVLYTPIMRLVFSLYANSLASEQIEKLVAATDKVRVDSCSFTSPNIVLIIGESYGKHHSQQYGYFMPTTPRQIERERTGLLVKYTDVVSPWNLTSFVFKNLFSMHVVGQQGEWCDYPLFTELFRKAGYHVTFITNQFLPQAKEAVYDFSGGFFLNNPKLSAAQFDTRNTELHQYDEALITDYEQMIKDGRVKVDNTGDAYRPVRSNAVPAANTQHRNLIIFHLMGQHVAYKLRSPKDRKHFKGDDYNDLRPELNAKQRRMLAEYDNAVLYNDSIVDRICSLFEHKDAVVIYVPDHGEECFEGTRNFICRNHSAEIDYDLARYEFEIPFWIWCSHGYAVKHPEIYKEIVQAKDRPLMTDALAHTLLYLAGISAPDYREEYNVLSTKYDEKRPRILKGVADYDKLRPAKDK</sequence>
<dbReference type="GO" id="GO:0016776">
    <property type="term" value="F:phosphotransferase activity, phosphate group as acceptor"/>
    <property type="evidence" value="ECO:0007669"/>
    <property type="project" value="TreeGrafter"/>
</dbReference>
<keyword evidence="10" id="KW-1185">Reference proteome</keyword>
<comment type="caution">
    <text evidence="9">The sequence shown here is derived from an EMBL/GenBank/DDBJ whole genome shotgun (WGS) entry which is preliminary data.</text>
</comment>
<feature type="domain" description="Sulfatase N-terminal" evidence="8">
    <location>
        <begin position="277"/>
        <end position="603"/>
    </location>
</feature>
<gene>
    <name evidence="9" type="ORF">HMPREF0663_10129</name>
</gene>
<evidence type="ECO:0000259" key="8">
    <source>
        <dbReference type="Pfam" id="PF00884"/>
    </source>
</evidence>
<protein>
    <submittedName>
        <fullName evidence="9">Arylsulfatase</fullName>
        <ecNumber evidence="9">3.1.6.-</ecNumber>
    </submittedName>
</protein>
<evidence type="ECO:0000256" key="1">
    <source>
        <dbReference type="ARBA" id="ARBA00004651"/>
    </source>
</evidence>
<dbReference type="InterPro" id="IPR000917">
    <property type="entry name" value="Sulfatase_N"/>
</dbReference>
<dbReference type="GO" id="GO:0009244">
    <property type="term" value="P:lipopolysaccharide core region biosynthetic process"/>
    <property type="evidence" value="ECO:0007669"/>
    <property type="project" value="TreeGrafter"/>
</dbReference>
<evidence type="ECO:0000256" key="5">
    <source>
        <dbReference type="ARBA" id="ARBA00022989"/>
    </source>
</evidence>
<reference evidence="9" key="1">
    <citation type="submission" date="2011-01" db="EMBL/GenBank/DDBJ databases">
        <authorList>
            <person name="Muzny D."/>
            <person name="Qin X."/>
            <person name="Buhay C."/>
            <person name="Dugan-Rocha S."/>
            <person name="Ding Y."/>
            <person name="Chen G."/>
            <person name="Hawes A."/>
            <person name="Holder M."/>
            <person name="Jhangiani S."/>
            <person name="Johnson A."/>
            <person name="Khan Z."/>
            <person name="Li Z."/>
            <person name="Liu W."/>
            <person name="Liu X."/>
            <person name="Perez L."/>
            <person name="Shen H."/>
            <person name="Wang Q."/>
            <person name="Watt J."/>
            <person name="Xi L."/>
            <person name="Xin Y."/>
            <person name="Zhou J."/>
            <person name="Deng J."/>
            <person name="Jiang H."/>
            <person name="Liu Y."/>
            <person name="Qu J."/>
            <person name="Song X.-Z."/>
            <person name="Zhang L."/>
            <person name="Villasana D."/>
            <person name="Johnson A."/>
            <person name="Liu J."/>
            <person name="Liyanage D."/>
            <person name="Lorensuhewa L."/>
            <person name="Robinson T."/>
            <person name="Song A."/>
            <person name="Song B.-B."/>
            <person name="Dinh H."/>
            <person name="Thornton R."/>
            <person name="Coyle M."/>
            <person name="Francisco L."/>
            <person name="Jackson L."/>
            <person name="Javaid M."/>
            <person name="Korchina V."/>
            <person name="Kovar C."/>
            <person name="Mata R."/>
            <person name="Mathew T."/>
            <person name="Ngo R."/>
            <person name="Nguyen L."/>
            <person name="Nguyen N."/>
            <person name="Okwuonu G."/>
            <person name="Ongeri F."/>
            <person name="Pham C."/>
            <person name="Simmons D."/>
            <person name="Wilczek-Boney K."/>
            <person name="Hale W."/>
            <person name="Jakkamsetti A."/>
            <person name="Pham P."/>
            <person name="Ruth R."/>
            <person name="San Lucas F."/>
            <person name="Warren J."/>
            <person name="Zhang J."/>
            <person name="Zhao Z."/>
            <person name="Zhou C."/>
            <person name="Zhu D."/>
            <person name="Lee S."/>
            <person name="Bess C."/>
            <person name="Blankenburg K."/>
            <person name="Forbes L."/>
            <person name="Fu Q."/>
            <person name="Gubbala S."/>
            <person name="Hirani K."/>
            <person name="Jayaseelan J.C."/>
            <person name="Lara F."/>
            <person name="Munidasa M."/>
            <person name="Palculict T."/>
            <person name="Patil S."/>
            <person name="Pu L.-L."/>
            <person name="Saada N."/>
            <person name="Tang L."/>
            <person name="Weissenberger G."/>
            <person name="Zhu Y."/>
            <person name="Hemphill L."/>
            <person name="Shang Y."/>
            <person name="Youmans B."/>
            <person name="Ayvaz T."/>
            <person name="Ross M."/>
            <person name="Santibanez J."/>
            <person name="Aqrawi P."/>
            <person name="Gross S."/>
            <person name="Joshi V."/>
            <person name="Fowler G."/>
            <person name="Nazareth L."/>
            <person name="Reid J."/>
            <person name="Worley K."/>
            <person name="Petrosino J."/>
            <person name="Highlander S."/>
            <person name="Gibbs R."/>
        </authorList>
    </citation>
    <scope>NUCLEOTIDE SEQUENCE [LARGE SCALE GENOMIC DNA]</scope>
    <source>
        <strain evidence="9">ATCC 33269</strain>
    </source>
</reference>
<name>E7RLX9_9BACT</name>
<dbReference type="InterPro" id="IPR017850">
    <property type="entry name" value="Alkaline_phosphatase_core_sf"/>
</dbReference>
<dbReference type="PANTHER" id="PTHR30443:SF2">
    <property type="entry name" value="PHOSPHOETHANOLAMINE TRANSFERASE EPTC"/>
    <property type="match status" value="1"/>
</dbReference>
<evidence type="ECO:0000256" key="4">
    <source>
        <dbReference type="ARBA" id="ARBA00022692"/>
    </source>
</evidence>
<dbReference type="EC" id="3.1.6.-" evidence="9"/>
<evidence type="ECO:0000313" key="10">
    <source>
        <dbReference type="Proteomes" id="UP000005580"/>
    </source>
</evidence>
<dbReference type="InterPro" id="IPR058130">
    <property type="entry name" value="PEA_transf_C"/>
</dbReference>
<dbReference type="eggNOG" id="COG2194">
    <property type="taxonomic scope" value="Bacteria"/>
</dbReference>
<keyword evidence="9" id="KW-0378">Hydrolase</keyword>
<feature type="transmembrane region" description="Helical" evidence="7">
    <location>
        <begin position="136"/>
        <end position="156"/>
    </location>
</feature>
<dbReference type="AlphaFoldDB" id="E7RLX9"/>
<dbReference type="Proteomes" id="UP000005580">
    <property type="component" value="Unassembled WGS sequence"/>
</dbReference>
<evidence type="ECO:0000313" key="9">
    <source>
        <dbReference type="EMBL" id="EFZ37760.1"/>
    </source>
</evidence>
<dbReference type="STRING" id="28134.SAMN05444288_0715"/>
<evidence type="ECO:0000256" key="7">
    <source>
        <dbReference type="SAM" id="Phobius"/>
    </source>
</evidence>
<dbReference type="HOGENOM" id="CLU_018534_3_1_10"/>
<feature type="transmembrane region" description="Helical" evidence="7">
    <location>
        <begin position="186"/>
        <end position="203"/>
    </location>
</feature>
<dbReference type="EMBL" id="AEPE02000002">
    <property type="protein sequence ID" value="EFZ37760.1"/>
    <property type="molecule type" value="Genomic_DNA"/>
</dbReference>
<dbReference type="CDD" id="cd16017">
    <property type="entry name" value="LptA"/>
    <property type="match status" value="1"/>
</dbReference>
<accession>E7RLX9</accession>
<proteinExistence type="predicted"/>
<feature type="transmembrane region" description="Helical" evidence="7">
    <location>
        <begin position="56"/>
        <end position="74"/>
    </location>
</feature>
<keyword evidence="2" id="KW-1003">Cell membrane</keyword>
<keyword evidence="3" id="KW-0808">Transferase</keyword>
<dbReference type="SUPFAM" id="SSF53649">
    <property type="entry name" value="Alkaline phosphatase-like"/>
    <property type="match status" value="1"/>
</dbReference>
<comment type="subcellular location">
    <subcellularLocation>
        <location evidence="1">Cell membrane</location>
        <topology evidence="1">Multi-pass membrane protein</topology>
    </subcellularLocation>
</comment>
<evidence type="ECO:0000256" key="6">
    <source>
        <dbReference type="ARBA" id="ARBA00023136"/>
    </source>
</evidence>
<dbReference type="PANTHER" id="PTHR30443">
    <property type="entry name" value="INNER MEMBRANE PROTEIN"/>
    <property type="match status" value="1"/>
</dbReference>
<dbReference type="InterPro" id="IPR040423">
    <property type="entry name" value="PEA_transferase"/>
</dbReference>